<protein>
    <submittedName>
        <fullName evidence="1">Uncharacterized protein</fullName>
    </submittedName>
</protein>
<proteinExistence type="predicted"/>
<dbReference type="EMBL" id="CM037152">
    <property type="protein sequence ID" value="KAH7832960.1"/>
    <property type="molecule type" value="Genomic_DNA"/>
</dbReference>
<organism evidence="1 2">
    <name type="scientific">Vaccinium darrowii</name>
    <dbReference type="NCBI Taxonomy" id="229202"/>
    <lineage>
        <taxon>Eukaryota</taxon>
        <taxon>Viridiplantae</taxon>
        <taxon>Streptophyta</taxon>
        <taxon>Embryophyta</taxon>
        <taxon>Tracheophyta</taxon>
        <taxon>Spermatophyta</taxon>
        <taxon>Magnoliopsida</taxon>
        <taxon>eudicotyledons</taxon>
        <taxon>Gunneridae</taxon>
        <taxon>Pentapetalae</taxon>
        <taxon>asterids</taxon>
        <taxon>Ericales</taxon>
        <taxon>Ericaceae</taxon>
        <taxon>Vaccinioideae</taxon>
        <taxon>Vaccinieae</taxon>
        <taxon>Vaccinium</taxon>
    </lineage>
</organism>
<keyword evidence="2" id="KW-1185">Reference proteome</keyword>
<reference evidence="1 2" key="1">
    <citation type="journal article" date="2021" name="Hortic Res">
        <title>High-quality reference genome and annotation aids understanding of berry development for evergreen blueberry (Vaccinium darrowii).</title>
        <authorList>
            <person name="Yu J."/>
            <person name="Hulse-Kemp A.M."/>
            <person name="Babiker E."/>
            <person name="Staton M."/>
        </authorList>
    </citation>
    <scope>NUCLEOTIDE SEQUENCE [LARGE SCALE GENOMIC DNA]</scope>
    <source>
        <strain evidence="2">cv. NJ 8807/NJ 8810</strain>
        <tissue evidence="1">Young leaf</tissue>
    </source>
</reference>
<evidence type="ECO:0000313" key="2">
    <source>
        <dbReference type="Proteomes" id="UP000828048"/>
    </source>
</evidence>
<sequence length="450" mass="50956">MADFSQTEPKTASTKANDGGIEAEEQRPEPSAQIGEFPQSGNVKKCCASFYDLIALLIIPNVRTSVLSRKWRYKWRTIPQLVFDNKIILPYQIGATNRFLVTIYHVLLLHRGPILKFTLSISGLESCFEIDTFLATALCNGVQEITLQIWEGEPHKLPSSLFSCQQLTRIILRSCVFKPPTNFKGFRTVVCLELREVIITSDTFQNLVSRCPLLEQLTFETSTSFGSIEIEAPNLKVLNLLGIFKSVCVKNAPYLANVSIRSKLPKGDVETWGNPFDMVSFLRCIPIVKNLNIGYQYMKFGNLRQFGNLPKLRHLNTLDVSNVYFGFKEVLGFILAIMHSSPKLHKVVVGAISTLDCPVTKRFTELWHNLSVYLRHLREVEMRLVSGTLMELQLMKVFLARCPLLESMVVKPDSTKVSDGGLKILKELSQFQRLSPKAKITYKDSNENQI</sequence>
<dbReference type="Proteomes" id="UP000828048">
    <property type="component" value="Chromosome 2"/>
</dbReference>
<accession>A0ACB7WWP2</accession>
<gene>
    <name evidence="1" type="ORF">Vadar_001793</name>
</gene>
<name>A0ACB7WWP2_9ERIC</name>
<comment type="caution">
    <text evidence="1">The sequence shown here is derived from an EMBL/GenBank/DDBJ whole genome shotgun (WGS) entry which is preliminary data.</text>
</comment>
<evidence type="ECO:0000313" key="1">
    <source>
        <dbReference type="EMBL" id="KAH7832960.1"/>
    </source>
</evidence>